<dbReference type="RefSeq" id="WP_114061540.1">
    <property type="nucleotide sequence ID" value="NZ_CP029495.1"/>
</dbReference>
<keyword evidence="2" id="KW-0012">Acyltransferase</keyword>
<dbReference type="Proteomes" id="UP000252038">
    <property type="component" value="Chromosome"/>
</dbReference>
<dbReference type="Pfam" id="PF13302">
    <property type="entry name" value="Acetyltransf_3"/>
    <property type="match status" value="1"/>
</dbReference>
<evidence type="ECO:0000256" key="1">
    <source>
        <dbReference type="ARBA" id="ARBA00022679"/>
    </source>
</evidence>
<dbReference type="EMBL" id="CP029554">
    <property type="protein sequence ID" value="AXE35815.1"/>
    <property type="molecule type" value="Genomic_DNA"/>
</dbReference>
<dbReference type="InterPro" id="IPR016181">
    <property type="entry name" value="Acyl_CoA_acyltransferase"/>
</dbReference>
<dbReference type="InterPro" id="IPR000182">
    <property type="entry name" value="GNAT_dom"/>
</dbReference>
<evidence type="ECO:0000313" key="6">
    <source>
        <dbReference type="Proteomes" id="UP000252038"/>
    </source>
</evidence>
<dbReference type="InterPro" id="IPR051531">
    <property type="entry name" value="N-acetyltransferase"/>
</dbReference>
<feature type="domain" description="N-acetyltransferase" evidence="4">
    <location>
        <begin position="11"/>
        <end position="173"/>
    </location>
</feature>
<dbReference type="KEGG" id="chri:DK842_11360"/>
<keyword evidence="1 5" id="KW-0808">Transferase</keyword>
<dbReference type="SUPFAM" id="SSF55729">
    <property type="entry name" value="Acyl-CoA N-acyltransferases (Nat)"/>
    <property type="match status" value="1"/>
</dbReference>
<dbReference type="PROSITE" id="PS51186">
    <property type="entry name" value="GNAT"/>
    <property type="match status" value="1"/>
</dbReference>
<evidence type="ECO:0000313" key="5">
    <source>
        <dbReference type="EMBL" id="AXE35815.1"/>
    </source>
</evidence>
<comment type="similarity">
    <text evidence="3">Belongs to the acetyltransferase family. RimJ subfamily.</text>
</comment>
<protein>
    <submittedName>
        <fullName evidence="5">GNAT family N-acetyltransferase</fullName>
    </submittedName>
</protein>
<dbReference type="Gene3D" id="3.40.630.30">
    <property type="match status" value="1"/>
</dbReference>
<evidence type="ECO:0000259" key="4">
    <source>
        <dbReference type="PROSITE" id="PS51186"/>
    </source>
</evidence>
<organism evidence="5 6">
    <name type="scientific">Chromobacterium phragmitis</name>
    <dbReference type="NCBI Taxonomy" id="2202141"/>
    <lineage>
        <taxon>Bacteria</taxon>
        <taxon>Pseudomonadati</taxon>
        <taxon>Pseudomonadota</taxon>
        <taxon>Betaproteobacteria</taxon>
        <taxon>Neisseriales</taxon>
        <taxon>Chromobacteriaceae</taxon>
        <taxon>Chromobacterium</taxon>
    </lineage>
</organism>
<dbReference type="PANTHER" id="PTHR43792">
    <property type="entry name" value="GNAT FAMILY, PUTATIVE (AFU_ORTHOLOGUE AFUA_3G00765)-RELATED-RELATED"/>
    <property type="match status" value="1"/>
</dbReference>
<accession>A0A344UKL7</accession>
<proteinExistence type="inferred from homology"/>
<dbReference type="PANTHER" id="PTHR43792:SF8">
    <property type="entry name" value="[RIBOSOMAL PROTEIN US5]-ALANINE N-ACETYLTRANSFERASE"/>
    <property type="match status" value="1"/>
</dbReference>
<gene>
    <name evidence="5" type="ORF">DK843_16795</name>
</gene>
<dbReference type="KEGG" id="chrb:DK843_16795"/>
<evidence type="ECO:0000256" key="2">
    <source>
        <dbReference type="ARBA" id="ARBA00023315"/>
    </source>
</evidence>
<dbReference type="OrthoDB" id="9801656at2"/>
<name>A0A344UKL7_9NEIS</name>
<reference evidence="5 6" key="1">
    <citation type="submission" date="2018-05" db="EMBL/GenBank/DDBJ databases">
        <title>Genome sequencing, assembly and analysis of the novel insecticidal bacterium, Chromobacterium phragmitis.</title>
        <authorList>
            <person name="Sparks M.E."/>
            <person name="Blackburn M.B."/>
            <person name="Gundersen-Rindal D.E."/>
        </authorList>
    </citation>
    <scope>NUCLEOTIDE SEQUENCE [LARGE SCALE GENOMIC DNA]</scope>
    <source>
        <strain evidence="5">IIBBL 274-1</strain>
    </source>
</reference>
<evidence type="ECO:0000256" key="3">
    <source>
        <dbReference type="ARBA" id="ARBA00038502"/>
    </source>
</evidence>
<dbReference type="GO" id="GO:0016747">
    <property type="term" value="F:acyltransferase activity, transferring groups other than amino-acyl groups"/>
    <property type="evidence" value="ECO:0007669"/>
    <property type="project" value="InterPro"/>
</dbReference>
<dbReference type="AlphaFoldDB" id="A0A344UKL7"/>
<sequence length="186" mass="20592">MDFPTLHTPRLALREITLDDAPALLDIHGDADAMRWFGTDPLTTLEQARQMVEKFSSWRSLPAPGVRWGLAPREGGPLIGSVGLFKWNPGWRCCALGYELAPGQQGQGLMSEALRAALSWGFEHMELNRIEAQVHPDNQASLALLKRLNFQEEGRARQAGFWLGAYQDLINLSLLRAESALAETAA</sequence>